<keyword evidence="4" id="KW-1185">Reference proteome</keyword>
<sequence>MTPKTEEGPSAAGTSPAAPHPAAALPPLSALARSALQFARETEPAFLYAHSVRSYLFARALAEAGGLAPGADYDDELVLLGCVLHDVGLTAAASGHQRFEVEGADFAARFLRERGADEEAARVVWQVVALHTSEGIASRMGPEVAVAHDGIALDVLGRGRERLPAAVLEQVVAAYPRDGLAWAITDLIVDQALADPAKAGPLSFPGQVLRGHLPPGAVPGWHDLVRASPWGDRPPAAPSAPAGAPQAPADAGGTAAPSRPGA</sequence>
<dbReference type="Proteomes" id="UP001501147">
    <property type="component" value="Unassembled WGS sequence"/>
</dbReference>
<feature type="region of interest" description="Disordered" evidence="1">
    <location>
        <begin position="225"/>
        <end position="262"/>
    </location>
</feature>
<proteinExistence type="predicted"/>
<evidence type="ECO:0000313" key="3">
    <source>
        <dbReference type="EMBL" id="GAA4785713.1"/>
    </source>
</evidence>
<reference evidence="4" key="1">
    <citation type="journal article" date="2019" name="Int. J. Syst. Evol. Microbiol.">
        <title>The Global Catalogue of Microorganisms (GCM) 10K type strain sequencing project: providing services to taxonomists for standard genome sequencing and annotation.</title>
        <authorList>
            <consortium name="The Broad Institute Genomics Platform"/>
            <consortium name="The Broad Institute Genome Sequencing Center for Infectious Disease"/>
            <person name="Wu L."/>
            <person name="Ma J."/>
        </authorList>
    </citation>
    <scope>NUCLEOTIDE SEQUENCE [LARGE SCALE GENOMIC DNA]</scope>
    <source>
        <strain evidence="4">JCM 18324</strain>
    </source>
</reference>
<dbReference type="RefSeq" id="WP_345614824.1">
    <property type="nucleotide sequence ID" value="NZ_BAABJV010000011.1"/>
</dbReference>
<feature type="region of interest" description="Disordered" evidence="1">
    <location>
        <begin position="1"/>
        <end position="24"/>
    </location>
</feature>
<accession>A0ABP9ATG5</accession>
<dbReference type="Gene3D" id="1.10.3210.10">
    <property type="entry name" value="Hypothetical protein af1432"/>
    <property type="match status" value="1"/>
</dbReference>
<organism evidence="3 4">
    <name type="scientific">Streptomyces sanyensis</name>
    <dbReference type="NCBI Taxonomy" id="568869"/>
    <lineage>
        <taxon>Bacteria</taxon>
        <taxon>Bacillati</taxon>
        <taxon>Actinomycetota</taxon>
        <taxon>Actinomycetes</taxon>
        <taxon>Kitasatosporales</taxon>
        <taxon>Streptomycetaceae</taxon>
        <taxon>Streptomyces</taxon>
    </lineage>
</organism>
<evidence type="ECO:0000313" key="4">
    <source>
        <dbReference type="Proteomes" id="UP001501147"/>
    </source>
</evidence>
<dbReference type="EMBL" id="BAABJV010000011">
    <property type="protein sequence ID" value="GAA4785713.1"/>
    <property type="molecule type" value="Genomic_DNA"/>
</dbReference>
<dbReference type="InterPro" id="IPR006674">
    <property type="entry name" value="HD_domain"/>
</dbReference>
<feature type="compositionally biased region" description="Low complexity" evidence="1">
    <location>
        <begin position="9"/>
        <end position="24"/>
    </location>
</feature>
<dbReference type="PANTHER" id="PTHR35569:SF1">
    <property type="entry name" value="CYANAMIDE HYDRATASE DDI2-RELATED"/>
    <property type="match status" value="1"/>
</dbReference>
<protein>
    <recommendedName>
        <fullName evidence="2">HD domain-containing protein</fullName>
    </recommendedName>
</protein>
<comment type="caution">
    <text evidence="3">The sequence shown here is derived from an EMBL/GenBank/DDBJ whole genome shotgun (WGS) entry which is preliminary data.</text>
</comment>
<evidence type="ECO:0000256" key="1">
    <source>
        <dbReference type="SAM" id="MobiDB-lite"/>
    </source>
</evidence>
<evidence type="ECO:0000259" key="2">
    <source>
        <dbReference type="Pfam" id="PF01966"/>
    </source>
</evidence>
<dbReference type="CDD" id="cd00077">
    <property type="entry name" value="HDc"/>
    <property type="match status" value="1"/>
</dbReference>
<dbReference type="InterPro" id="IPR003607">
    <property type="entry name" value="HD/PDEase_dom"/>
</dbReference>
<feature type="domain" description="HD" evidence="2">
    <location>
        <begin position="48"/>
        <end position="138"/>
    </location>
</feature>
<gene>
    <name evidence="3" type="ORF">GCM10023329_40470</name>
</gene>
<feature type="compositionally biased region" description="Low complexity" evidence="1">
    <location>
        <begin position="239"/>
        <end position="262"/>
    </location>
</feature>
<name>A0ABP9ATG5_9ACTN</name>
<dbReference type="SUPFAM" id="SSF109604">
    <property type="entry name" value="HD-domain/PDEase-like"/>
    <property type="match status" value="1"/>
</dbReference>
<dbReference type="PANTHER" id="PTHR35569">
    <property type="entry name" value="CYANAMIDE HYDRATASE DDI2-RELATED"/>
    <property type="match status" value="1"/>
</dbReference>
<dbReference type="Pfam" id="PF01966">
    <property type="entry name" value="HD"/>
    <property type="match status" value="1"/>
</dbReference>